<dbReference type="EMBL" id="JACHGR010000005">
    <property type="protein sequence ID" value="MBB6055782.1"/>
    <property type="molecule type" value="Genomic_DNA"/>
</dbReference>
<name>A0A841GMT4_9GAMM</name>
<gene>
    <name evidence="16" type="ORF">HNR75_001700</name>
</gene>
<dbReference type="EC" id="7.6.2.2" evidence="3"/>
<dbReference type="PROSITE" id="PS00211">
    <property type="entry name" value="ABC_TRANSPORTER_1"/>
    <property type="match status" value="1"/>
</dbReference>
<evidence type="ECO:0000256" key="7">
    <source>
        <dbReference type="ARBA" id="ARBA00022741"/>
    </source>
</evidence>
<dbReference type="GO" id="GO:0015421">
    <property type="term" value="F:ABC-type oligopeptide transporter activity"/>
    <property type="evidence" value="ECO:0007669"/>
    <property type="project" value="TreeGrafter"/>
</dbReference>
<comment type="catalytic activity">
    <reaction evidence="11">
        <text>ATP + H2O + xenobioticSide 1 = ADP + phosphate + xenobioticSide 2.</text>
        <dbReference type="EC" id="7.6.2.2"/>
    </reaction>
</comment>
<dbReference type="GO" id="GO:0016887">
    <property type="term" value="F:ATP hydrolysis activity"/>
    <property type="evidence" value="ECO:0007669"/>
    <property type="project" value="InterPro"/>
</dbReference>
<dbReference type="RefSeq" id="WP_188026529.1">
    <property type="nucleotide sequence ID" value="NZ_JACHGR010000005.1"/>
</dbReference>
<comment type="similarity">
    <text evidence="2">Belongs to the ABC transporter superfamily. Drug exporter-2 (TC 3.A.1.117) family.</text>
</comment>
<evidence type="ECO:0000256" key="8">
    <source>
        <dbReference type="ARBA" id="ARBA00022840"/>
    </source>
</evidence>
<evidence type="ECO:0000256" key="4">
    <source>
        <dbReference type="ARBA" id="ARBA00022448"/>
    </source>
</evidence>
<protein>
    <recommendedName>
        <fullName evidence="12">Multidrug resistance-like ATP-binding protein MdlA</fullName>
        <ecNumber evidence="3">7.6.2.2</ecNumber>
    </recommendedName>
</protein>
<feature type="domain" description="ABC transporter" evidence="14">
    <location>
        <begin position="338"/>
        <end position="575"/>
    </location>
</feature>
<evidence type="ECO:0000256" key="11">
    <source>
        <dbReference type="ARBA" id="ARBA00034018"/>
    </source>
</evidence>
<dbReference type="AlphaFoldDB" id="A0A841GMT4"/>
<sequence>MTLIWQLAWFFRAHWQRYLLTVSVLCIIAVIQTKVPALIGSMIDTVVHPAPGSTIWSGFQPLLISLLAIGFLVYALRYIWRVALYGAAYRLGYLLRQQLYRHYLAMDPDFFRQHRTGELIAHVSNDIQAVEMTAGEGILTLVDSLFIGCLVLWIMVTQYSLPLTLLALLPLPIMAFLVARIGREIHQAFGKAQAAFGDVNNIAHENMSGLRTLRLFAAEHYAEQQMQQSAESANQANMQVARVDAKFDPVIYLCIGSAYLLAIAGGSWLVMRQELTIGQLTSFSLYLGQLIWPMFAIAWLFNILERGNAAYQRIRSVLATKPQLTSGQMVSPPSSAGQHALGIRLARFENENGVALLQHISLQIQTGDFIGIVGPTGAGKSTLLKLLQRFADPQQGTIHLYDKALPDWPLQELRQQFAYVPQEPYLFSLSVAENIALGCPEATEEQIIAAAKLAELHRDITALPEGYQTAVGERGITLSGGQKQRLALARAWLTQRPFLLLDDALSAVDAKTASRILKNLLSASNTVTVLMVTHRLQEIEQADQIIVLEQGEQRESGTHLSLLAQDGWYARTWHYQQLEQALTEEVNE</sequence>
<dbReference type="SMART" id="SM00382">
    <property type="entry name" value="AAA"/>
    <property type="match status" value="1"/>
</dbReference>
<dbReference type="FunFam" id="1.20.1560.10:FF:000011">
    <property type="entry name" value="Multidrug ABC transporter ATP-binding protein"/>
    <property type="match status" value="1"/>
</dbReference>
<evidence type="ECO:0000256" key="3">
    <source>
        <dbReference type="ARBA" id="ARBA00012191"/>
    </source>
</evidence>
<dbReference type="CDD" id="cd18541">
    <property type="entry name" value="ABC_6TM_TmrB_like"/>
    <property type="match status" value="1"/>
</dbReference>
<dbReference type="SUPFAM" id="SSF90123">
    <property type="entry name" value="ABC transporter transmembrane region"/>
    <property type="match status" value="1"/>
</dbReference>
<keyword evidence="7" id="KW-0547">Nucleotide-binding</keyword>
<organism evidence="16 17">
    <name type="scientific">Tolumonas osonensis</name>
    <dbReference type="NCBI Taxonomy" id="675874"/>
    <lineage>
        <taxon>Bacteria</taxon>
        <taxon>Pseudomonadati</taxon>
        <taxon>Pseudomonadota</taxon>
        <taxon>Gammaproteobacteria</taxon>
        <taxon>Aeromonadales</taxon>
        <taxon>Aeromonadaceae</taxon>
        <taxon>Tolumonas</taxon>
    </lineage>
</organism>
<dbReference type="PROSITE" id="PS50929">
    <property type="entry name" value="ABC_TM1F"/>
    <property type="match status" value="1"/>
</dbReference>
<evidence type="ECO:0000256" key="1">
    <source>
        <dbReference type="ARBA" id="ARBA00004651"/>
    </source>
</evidence>
<dbReference type="InterPro" id="IPR017871">
    <property type="entry name" value="ABC_transporter-like_CS"/>
</dbReference>
<evidence type="ECO:0000259" key="14">
    <source>
        <dbReference type="PROSITE" id="PS50893"/>
    </source>
</evidence>
<keyword evidence="6 13" id="KW-0812">Transmembrane</keyword>
<dbReference type="FunFam" id="3.40.50.300:FF:000221">
    <property type="entry name" value="Multidrug ABC transporter ATP-binding protein"/>
    <property type="match status" value="1"/>
</dbReference>
<feature type="transmembrane region" description="Helical" evidence="13">
    <location>
        <begin position="250"/>
        <end position="271"/>
    </location>
</feature>
<dbReference type="PROSITE" id="PS50893">
    <property type="entry name" value="ABC_TRANSPORTER_2"/>
    <property type="match status" value="1"/>
</dbReference>
<evidence type="ECO:0000256" key="13">
    <source>
        <dbReference type="SAM" id="Phobius"/>
    </source>
</evidence>
<keyword evidence="9 13" id="KW-1133">Transmembrane helix</keyword>
<dbReference type="PANTHER" id="PTHR43394:SF1">
    <property type="entry name" value="ATP-BINDING CASSETTE SUB-FAMILY B MEMBER 10, MITOCHONDRIAL"/>
    <property type="match status" value="1"/>
</dbReference>
<dbReference type="Pfam" id="PF00664">
    <property type="entry name" value="ABC_membrane"/>
    <property type="match status" value="1"/>
</dbReference>
<evidence type="ECO:0000259" key="15">
    <source>
        <dbReference type="PROSITE" id="PS50929"/>
    </source>
</evidence>
<feature type="domain" description="ABC transmembrane type-1" evidence="15">
    <location>
        <begin position="19"/>
        <end position="306"/>
    </location>
</feature>
<dbReference type="InterPro" id="IPR011527">
    <property type="entry name" value="ABC1_TM_dom"/>
</dbReference>
<keyword evidence="8" id="KW-0067">ATP-binding</keyword>
<feature type="transmembrane region" description="Helical" evidence="13">
    <location>
        <begin position="18"/>
        <end position="39"/>
    </location>
</feature>
<feature type="transmembrane region" description="Helical" evidence="13">
    <location>
        <begin position="138"/>
        <end position="156"/>
    </location>
</feature>
<evidence type="ECO:0000256" key="2">
    <source>
        <dbReference type="ARBA" id="ARBA00006526"/>
    </source>
</evidence>
<proteinExistence type="inferred from homology"/>
<dbReference type="GO" id="GO:0005524">
    <property type="term" value="F:ATP binding"/>
    <property type="evidence" value="ECO:0007669"/>
    <property type="project" value="UniProtKB-KW"/>
</dbReference>
<keyword evidence="10 13" id="KW-0472">Membrane</keyword>
<comment type="subcellular location">
    <subcellularLocation>
        <location evidence="1">Cell membrane</location>
        <topology evidence="1">Multi-pass membrane protein</topology>
    </subcellularLocation>
</comment>
<dbReference type="InterPro" id="IPR027417">
    <property type="entry name" value="P-loop_NTPase"/>
</dbReference>
<evidence type="ECO:0000256" key="12">
    <source>
        <dbReference type="ARBA" id="ARBA00074518"/>
    </source>
</evidence>
<evidence type="ECO:0000256" key="9">
    <source>
        <dbReference type="ARBA" id="ARBA00022989"/>
    </source>
</evidence>
<dbReference type="GO" id="GO:0008559">
    <property type="term" value="F:ABC-type xenobiotic transporter activity"/>
    <property type="evidence" value="ECO:0007669"/>
    <property type="project" value="UniProtKB-EC"/>
</dbReference>
<dbReference type="InterPro" id="IPR003593">
    <property type="entry name" value="AAA+_ATPase"/>
</dbReference>
<dbReference type="SUPFAM" id="SSF52540">
    <property type="entry name" value="P-loop containing nucleoside triphosphate hydrolases"/>
    <property type="match status" value="1"/>
</dbReference>
<dbReference type="InterPro" id="IPR036640">
    <property type="entry name" value="ABC1_TM_sf"/>
</dbReference>
<keyword evidence="5" id="KW-1003">Cell membrane</keyword>
<feature type="transmembrane region" description="Helical" evidence="13">
    <location>
        <begin position="283"/>
        <end position="304"/>
    </location>
</feature>
<keyword evidence="4" id="KW-0813">Transport</keyword>
<dbReference type="InterPro" id="IPR003439">
    <property type="entry name" value="ABC_transporter-like_ATP-bd"/>
</dbReference>
<evidence type="ECO:0000313" key="17">
    <source>
        <dbReference type="Proteomes" id="UP000585721"/>
    </source>
</evidence>
<dbReference type="Gene3D" id="1.20.1560.10">
    <property type="entry name" value="ABC transporter type 1, transmembrane domain"/>
    <property type="match status" value="1"/>
</dbReference>
<dbReference type="PANTHER" id="PTHR43394">
    <property type="entry name" value="ATP-DEPENDENT PERMEASE MDL1, MITOCHONDRIAL"/>
    <property type="match status" value="1"/>
</dbReference>
<dbReference type="InterPro" id="IPR039421">
    <property type="entry name" value="Type_1_exporter"/>
</dbReference>
<feature type="transmembrane region" description="Helical" evidence="13">
    <location>
        <begin position="59"/>
        <end position="80"/>
    </location>
</feature>
<dbReference type="GO" id="GO:0005886">
    <property type="term" value="C:plasma membrane"/>
    <property type="evidence" value="ECO:0007669"/>
    <property type="project" value="UniProtKB-SubCell"/>
</dbReference>
<dbReference type="Pfam" id="PF00005">
    <property type="entry name" value="ABC_tran"/>
    <property type="match status" value="1"/>
</dbReference>
<accession>A0A841GMT4</accession>
<evidence type="ECO:0000313" key="16">
    <source>
        <dbReference type="EMBL" id="MBB6055782.1"/>
    </source>
</evidence>
<dbReference type="Proteomes" id="UP000585721">
    <property type="component" value="Unassembled WGS sequence"/>
</dbReference>
<evidence type="ECO:0000256" key="5">
    <source>
        <dbReference type="ARBA" id="ARBA00022475"/>
    </source>
</evidence>
<evidence type="ECO:0000256" key="6">
    <source>
        <dbReference type="ARBA" id="ARBA00022692"/>
    </source>
</evidence>
<dbReference type="Gene3D" id="3.40.50.300">
    <property type="entry name" value="P-loop containing nucleotide triphosphate hydrolases"/>
    <property type="match status" value="1"/>
</dbReference>
<evidence type="ECO:0000256" key="10">
    <source>
        <dbReference type="ARBA" id="ARBA00023136"/>
    </source>
</evidence>
<keyword evidence="17" id="KW-1185">Reference proteome</keyword>
<comment type="caution">
    <text evidence="16">The sequence shown here is derived from an EMBL/GenBank/DDBJ whole genome shotgun (WGS) entry which is preliminary data.</text>
</comment>
<feature type="transmembrane region" description="Helical" evidence="13">
    <location>
        <begin position="162"/>
        <end position="181"/>
    </location>
</feature>
<reference evidence="16 17" key="1">
    <citation type="submission" date="2020-08" db="EMBL/GenBank/DDBJ databases">
        <title>Genomic Encyclopedia of Type Strains, Phase IV (KMG-IV): sequencing the most valuable type-strain genomes for metagenomic binning, comparative biology and taxonomic classification.</title>
        <authorList>
            <person name="Goeker M."/>
        </authorList>
    </citation>
    <scope>NUCLEOTIDE SEQUENCE [LARGE SCALE GENOMIC DNA]</scope>
    <source>
        <strain evidence="16 17">DSM 22975</strain>
    </source>
</reference>